<organism evidence="10 11">
    <name type="scientific">Lentzea fradiae</name>
    <dbReference type="NCBI Taxonomy" id="200378"/>
    <lineage>
        <taxon>Bacteria</taxon>
        <taxon>Bacillati</taxon>
        <taxon>Actinomycetota</taxon>
        <taxon>Actinomycetes</taxon>
        <taxon>Pseudonocardiales</taxon>
        <taxon>Pseudonocardiaceae</taxon>
        <taxon>Lentzea</taxon>
    </lineage>
</organism>
<dbReference type="InterPro" id="IPR025857">
    <property type="entry name" value="MacB_PCD"/>
</dbReference>
<feature type="transmembrane region" description="Helical" evidence="7">
    <location>
        <begin position="367"/>
        <end position="388"/>
    </location>
</feature>
<evidence type="ECO:0000313" key="10">
    <source>
        <dbReference type="EMBL" id="SDG21626.1"/>
    </source>
</evidence>
<protein>
    <submittedName>
        <fullName evidence="10">Putative ABC transport system permease protein</fullName>
    </submittedName>
</protein>
<evidence type="ECO:0000259" key="8">
    <source>
        <dbReference type="Pfam" id="PF02687"/>
    </source>
</evidence>
<evidence type="ECO:0000256" key="3">
    <source>
        <dbReference type="ARBA" id="ARBA00022692"/>
    </source>
</evidence>
<keyword evidence="3 7" id="KW-0812">Transmembrane</keyword>
<dbReference type="Pfam" id="PF12704">
    <property type="entry name" value="MacB_PCD"/>
    <property type="match status" value="1"/>
</dbReference>
<reference evidence="11" key="1">
    <citation type="submission" date="2016-10" db="EMBL/GenBank/DDBJ databases">
        <authorList>
            <person name="Varghese N."/>
            <person name="Submissions S."/>
        </authorList>
    </citation>
    <scope>NUCLEOTIDE SEQUENCE [LARGE SCALE GENOMIC DNA]</scope>
    <source>
        <strain evidence="11">CGMCC 4.3506</strain>
    </source>
</reference>
<dbReference type="GO" id="GO:0005886">
    <property type="term" value="C:plasma membrane"/>
    <property type="evidence" value="ECO:0007669"/>
    <property type="project" value="UniProtKB-SubCell"/>
</dbReference>
<feature type="domain" description="MacB-like periplasmic core" evidence="9">
    <location>
        <begin position="32"/>
        <end position="245"/>
    </location>
</feature>
<feature type="domain" description="ABC3 transporter permease C-terminal" evidence="8">
    <location>
        <begin position="283"/>
        <end position="391"/>
    </location>
</feature>
<dbReference type="Pfam" id="PF02687">
    <property type="entry name" value="FtsX"/>
    <property type="match status" value="1"/>
</dbReference>
<keyword evidence="11" id="KW-1185">Reference proteome</keyword>
<evidence type="ECO:0000256" key="4">
    <source>
        <dbReference type="ARBA" id="ARBA00022989"/>
    </source>
</evidence>
<feature type="transmembrane region" description="Helical" evidence="7">
    <location>
        <begin position="332"/>
        <end position="355"/>
    </location>
</feature>
<comment type="similarity">
    <text evidence="6">Belongs to the ABC-4 integral membrane protein family.</text>
</comment>
<evidence type="ECO:0000256" key="5">
    <source>
        <dbReference type="ARBA" id="ARBA00023136"/>
    </source>
</evidence>
<comment type="subcellular location">
    <subcellularLocation>
        <location evidence="1">Cell membrane</location>
        <topology evidence="1">Multi-pass membrane protein</topology>
    </subcellularLocation>
</comment>
<dbReference type="PANTHER" id="PTHR30572">
    <property type="entry name" value="MEMBRANE COMPONENT OF TRANSPORTER-RELATED"/>
    <property type="match status" value="1"/>
</dbReference>
<evidence type="ECO:0000313" key="11">
    <source>
        <dbReference type="Proteomes" id="UP000199623"/>
    </source>
</evidence>
<evidence type="ECO:0000256" key="1">
    <source>
        <dbReference type="ARBA" id="ARBA00004651"/>
    </source>
</evidence>
<evidence type="ECO:0000256" key="7">
    <source>
        <dbReference type="SAM" id="Phobius"/>
    </source>
</evidence>
<dbReference type="Proteomes" id="UP000199623">
    <property type="component" value="Unassembled WGS sequence"/>
</dbReference>
<keyword evidence="2" id="KW-1003">Cell membrane</keyword>
<dbReference type="InterPro" id="IPR003838">
    <property type="entry name" value="ABC3_permease_C"/>
</dbReference>
<evidence type="ECO:0000259" key="9">
    <source>
        <dbReference type="Pfam" id="PF12704"/>
    </source>
</evidence>
<gene>
    <name evidence="10" type="ORF">SAMN05216553_106221</name>
</gene>
<accession>A0A1G7SEZ3</accession>
<sequence>MSDDLTRPVRLRPLDLLRLGAGGLRTRPLRAFLSALGIAVGIATMVVVVGIPASGRLALDRELSALGVNLLLAQAKFDERTQRLPPVPEEADAMVARIGPVTAAAAVANTSASIRRTDAVPPERGSGITVLAARPGLMPVIGAGVASGEFLTETSSALPVVVLGDKAATLLGITDVSRQRPVVWINDRWFTVTGVLAPAPLAPEVERAALVGWQAAKTWLGFTGHPTTVYVRAAESQVEQVRKVLAATVFAERPSSVVVSRPSDALAAKRITDTAFSGLFLGLAGVALLVGGVGVANTMVVSVLERRREIGLRRALGSTRGQVRGQFLTESALLCLGGGLAGVLLGTLGTVGYALSRGWPADIPPAALGLGVGGALLIGVLAGLYPAVRASLLTPTEALATP</sequence>
<feature type="transmembrane region" description="Helical" evidence="7">
    <location>
        <begin position="31"/>
        <end position="51"/>
    </location>
</feature>
<dbReference type="OrthoDB" id="9780560at2"/>
<keyword evidence="4 7" id="KW-1133">Transmembrane helix</keyword>
<keyword evidence="5 7" id="KW-0472">Membrane</keyword>
<evidence type="ECO:0000256" key="6">
    <source>
        <dbReference type="ARBA" id="ARBA00038076"/>
    </source>
</evidence>
<dbReference type="PANTHER" id="PTHR30572:SF4">
    <property type="entry name" value="ABC TRANSPORTER PERMEASE YTRF"/>
    <property type="match status" value="1"/>
</dbReference>
<evidence type="ECO:0000256" key="2">
    <source>
        <dbReference type="ARBA" id="ARBA00022475"/>
    </source>
</evidence>
<dbReference type="STRING" id="200378.SAMN05216553_106221"/>
<dbReference type="AlphaFoldDB" id="A0A1G7SEZ3"/>
<dbReference type="RefSeq" id="WP_090049827.1">
    <property type="nucleotide sequence ID" value="NZ_FNCC01000006.1"/>
</dbReference>
<dbReference type="InterPro" id="IPR050250">
    <property type="entry name" value="Macrolide_Exporter_MacB"/>
</dbReference>
<name>A0A1G7SEZ3_9PSEU</name>
<feature type="transmembrane region" description="Helical" evidence="7">
    <location>
        <begin position="279"/>
        <end position="304"/>
    </location>
</feature>
<dbReference type="EMBL" id="FNCC01000006">
    <property type="protein sequence ID" value="SDG21626.1"/>
    <property type="molecule type" value="Genomic_DNA"/>
</dbReference>
<proteinExistence type="inferred from homology"/>
<dbReference type="GO" id="GO:0022857">
    <property type="term" value="F:transmembrane transporter activity"/>
    <property type="evidence" value="ECO:0007669"/>
    <property type="project" value="TreeGrafter"/>
</dbReference>